<dbReference type="GO" id="GO:0005886">
    <property type="term" value="C:plasma membrane"/>
    <property type="evidence" value="ECO:0007669"/>
    <property type="project" value="TreeGrafter"/>
</dbReference>
<evidence type="ECO:0000256" key="1">
    <source>
        <dbReference type="SAM" id="Phobius"/>
    </source>
</evidence>
<dbReference type="OrthoDB" id="2150324at2759"/>
<dbReference type="InterPro" id="IPR027815">
    <property type="entry name" value="CSC1/OSCA1-like_cyt"/>
</dbReference>
<proteinExistence type="predicted"/>
<dbReference type="PANTHER" id="PTHR13018">
    <property type="entry name" value="PROBABLE MEMBRANE PROTEIN DUF221-RELATED"/>
    <property type="match status" value="1"/>
</dbReference>
<dbReference type="Pfam" id="PF14703">
    <property type="entry name" value="PHM7_cyt"/>
    <property type="match status" value="1"/>
</dbReference>
<feature type="transmembrane region" description="Helical" evidence="1">
    <location>
        <begin position="25"/>
        <end position="46"/>
    </location>
</feature>
<evidence type="ECO:0000313" key="5">
    <source>
        <dbReference type="Proteomes" id="UP000076761"/>
    </source>
</evidence>
<sequence length="361" mass="40910">MPNATTTIDQLIQSNVGRTVSSRAVASQAILMVIVSFGTIFVFNILRPRNKVIYEPKVKYHTGAQKPPAISDSPLGWVSPILHYHEADLVDKIGLDAIAFLRFLRMLRWLFTAIAVLVCATLIPVNLTYNLKHYQNSSTTPDILSMLTVSNMYGTDLLFVHIVVTYGITALVMAFVYVHWKNMVRLRQNWFRSPEYQQSFYARTLIVLRVPRALQSDEGIRAIFESVQVPYPTTSVHIGRNVGKLPELTEYHNETVRELEQVLVRYLKGGRIAKERPMIRLGGFMGCCGGQKKDAIDFYTAKLHRTEAAVEEYRYQIDKRKAENYGFASMAAVPYAHIVANMLKDKRPKGTIVTLAPNPKD</sequence>
<feature type="domain" description="CSC1/OSCA1-like cytosolic" evidence="3">
    <location>
        <begin position="202"/>
        <end position="361"/>
    </location>
</feature>
<evidence type="ECO:0000259" key="3">
    <source>
        <dbReference type="Pfam" id="PF14703"/>
    </source>
</evidence>
<evidence type="ECO:0008006" key="6">
    <source>
        <dbReference type="Google" id="ProtNLM"/>
    </source>
</evidence>
<accession>A0A165JNX7</accession>
<evidence type="ECO:0000259" key="2">
    <source>
        <dbReference type="Pfam" id="PF13967"/>
    </source>
</evidence>
<dbReference type="AlphaFoldDB" id="A0A165JNX7"/>
<dbReference type="Pfam" id="PF13967">
    <property type="entry name" value="RSN1_TM"/>
    <property type="match status" value="1"/>
</dbReference>
<gene>
    <name evidence="4" type="ORF">NEOLEDRAFT_503266</name>
</gene>
<evidence type="ECO:0000313" key="4">
    <source>
        <dbReference type="EMBL" id="KZT14472.1"/>
    </source>
</evidence>
<keyword evidence="5" id="KW-1185">Reference proteome</keyword>
<name>A0A165JNX7_9AGAM</name>
<protein>
    <recommendedName>
        <fullName evidence="6">DUF221-domain-containing protein</fullName>
    </recommendedName>
</protein>
<dbReference type="EMBL" id="KV425856">
    <property type="protein sequence ID" value="KZT14472.1"/>
    <property type="molecule type" value="Genomic_DNA"/>
</dbReference>
<keyword evidence="1" id="KW-0812">Transmembrane</keyword>
<dbReference type="InParanoid" id="A0A165JNX7"/>
<feature type="non-terminal residue" evidence="4">
    <location>
        <position position="361"/>
    </location>
</feature>
<keyword evidence="1" id="KW-0472">Membrane</keyword>
<dbReference type="PANTHER" id="PTHR13018:SF149">
    <property type="entry name" value="DOMAIN PROTEIN, PUTATIVE (AFU_ORTHOLOGUE AFUA_3G11660)-RELATED"/>
    <property type="match status" value="1"/>
</dbReference>
<dbReference type="InterPro" id="IPR045122">
    <property type="entry name" value="Csc1-like"/>
</dbReference>
<organism evidence="4 5">
    <name type="scientific">Neolentinus lepideus HHB14362 ss-1</name>
    <dbReference type="NCBI Taxonomy" id="1314782"/>
    <lineage>
        <taxon>Eukaryota</taxon>
        <taxon>Fungi</taxon>
        <taxon>Dikarya</taxon>
        <taxon>Basidiomycota</taxon>
        <taxon>Agaricomycotina</taxon>
        <taxon>Agaricomycetes</taxon>
        <taxon>Gloeophyllales</taxon>
        <taxon>Gloeophyllaceae</taxon>
        <taxon>Neolentinus</taxon>
    </lineage>
</organism>
<dbReference type="InterPro" id="IPR032880">
    <property type="entry name" value="CSC1/OSCA1-like_N"/>
</dbReference>
<feature type="transmembrane region" description="Helical" evidence="1">
    <location>
        <begin position="157"/>
        <end position="178"/>
    </location>
</feature>
<dbReference type="STRING" id="1314782.A0A165JNX7"/>
<dbReference type="Proteomes" id="UP000076761">
    <property type="component" value="Unassembled WGS sequence"/>
</dbReference>
<feature type="transmembrane region" description="Helical" evidence="1">
    <location>
        <begin position="109"/>
        <end position="129"/>
    </location>
</feature>
<reference evidence="4 5" key="1">
    <citation type="journal article" date="2016" name="Mol. Biol. Evol.">
        <title>Comparative Genomics of Early-Diverging Mushroom-Forming Fungi Provides Insights into the Origins of Lignocellulose Decay Capabilities.</title>
        <authorList>
            <person name="Nagy L.G."/>
            <person name="Riley R."/>
            <person name="Tritt A."/>
            <person name="Adam C."/>
            <person name="Daum C."/>
            <person name="Floudas D."/>
            <person name="Sun H."/>
            <person name="Yadav J.S."/>
            <person name="Pangilinan J."/>
            <person name="Larsson K.H."/>
            <person name="Matsuura K."/>
            <person name="Barry K."/>
            <person name="Labutti K."/>
            <person name="Kuo R."/>
            <person name="Ohm R.A."/>
            <person name="Bhattacharya S.S."/>
            <person name="Shirouzu T."/>
            <person name="Yoshinaga Y."/>
            <person name="Martin F.M."/>
            <person name="Grigoriev I.V."/>
            <person name="Hibbett D.S."/>
        </authorList>
    </citation>
    <scope>NUCLEOTIDE SEQUENCE [LARGE SCALE GENOMIC DNA]</scope>
    <source>
        <strain evidence="4 5">HHB14362 ss-1</strain>
    </source>
</reference>
<keyword evidence="1" id="KW-1133">Transmembrane helix</keyword>
<feature type="domain" description="CSC1/OSCA1-like N-terminal transmembrane" evidence="2">
    <location>
        <begin position="25"/>
        <end position="177"/>
    </location>
</feature>
<dbReference type="GO" id="GO:0005227">
    <property type="term" value="F:calcium-activated cation channel activity"/>
    <property type="evidence" value="ECO:0007669"/>
    <property type="project" value="InterPro"/>
</dbReference>